<proteinExistence type="inferred from homology"/>
<sequence length="514" mass="56903">MGNASRQGSLKPPPSLTEVVTRTRASLHRQPRYDVIVIGGGITGAGIARESARRGWRTLLLERDDFAGGTSSVSSKMVHGGLRYLAQGQWRLTREAAQQREALVHRWPDLITPTPYYYLYQPNDWRQRIALPICLMLYHWLSGAPSHHRPSHHDAEALRGRFAPLALPDHSQAWQYYDALCDDSALVLRTLQEAAVHGAELSHYTPVTGLLRRQGNVCGVCVRIAEQEKPLEASMVINATGVWADALAPLPPGCRLRPLRGSHLMFHRRDLPLAAALTLHHPKDNRVVFCYPWRGHSVIGTTDLDHLADKSEPARMSSAERDYLMALLPQLGLKTDLPVLASWSGLRPILQPLNTKQTPSSASREHLVWEESGLVNITGGKLTTFVPMADETLALAESQGRLPAARPAEDQVLGPPRLEPGTAIGDSDIQDSTLSYWAEHGAIVQLADLLVRRTRLAWTLGPDLERFQGPIRTACQKQLGWSDSHWQAQWQGMLAQSCSAEYAASETGPMTLSR</sequence>
<dbReference type="InterPro" id="IPR006076">
    <property type="entry name" value="FAD-dep_OxRdtase"/>
</dbReference>
<dbReference type="EMBL" id="BAABLF010000005">
    <property type="protein sequence ID" value="GAA5188677.1"/>
    <property type="molecule type" value="Genomic_DNA"/>
</dbReference>
<accession>A0ABP9RYL3</accession>
<dbReference type="PRINTS" id="PR01001">
    <property type="entry name" value="FADG3PDH"/>
</dbReference>
<comment type="cofactor">
    <cofactor evidence="1">
        <name>FAD</name>
        <dbReference type="ChEBI" id="CHEBI:57692"/>
    </cofactor>
</comment>
<evidence type="ECO:0000259" key="6">
    <source>
        <dbReference type="Pfam" id="PF01266"/>
    </source>
</evidence>
<protein>
    <submittedName>
        <fullName evidence="7">Glycerol-3-phosphate dehydrogenase/oxidase</fullName>
    </submittedName>
</protein>
<evidence type="ECO:0000256" key="4">
    <source>
        <dbReference type="ARBA" id="ARBA00022827"/>
    </source>
</evidence>
<dbReference type="SUPFAM" id="SSF54373">
    <property type="entry name" value="FAD-linked reductases, C-terminal domain"/>
    <property type="match status" value="1"/>
</dbReference>
<dbReference type="RefSeq" id="WP_345315867.1">
    <property type="nucleotide sequence ID" value="NZ_BAABLF010000005.1"/>
</dbReference>
<evidence type="ECO:0000256" key="3">
    <source>
        <dbReference type="ARBA" id="ARBA00022630"/>
    </source>
</evidence>
<keyword evidence="4" id="KW-0274">FAD</keyword>
<organism evidence="7 8">
    <name type="scientific">Ferrimonas gelatinilytica</name>
    <dbReference type="NCBI Taxonomy" id="1255257"/>
    <lineage>
        <taxon>Bacteria</taxon>
        <taxon>Pseudomonadati</taxon>
        <taxon>Pseudomonadota</taxon>
        <taxon>Gammaproteobacteria</taxon>
        <taxon>Alteromonadales</taxon>
        <taxon>Ferrimonadaceae</taxon>
        <taxon>Ferrimonas</taxon>
    </lineage>
</organism>
<keyword evidence="3" id="KW-0285">Flavoprotein</keyword>
<dbReference type="PANTHER" id="PTHR11985:SF35">
    <property type="entry name" value="ANAEROBIC GLYCEROL-3-PHOSPHATE DEHYDROGENASE SUBUNIT A"/>
    <property type="match status" value="1"/>
</dbReference>
<dbReference type="Pfam" id="PF01266">
    <property type="entry name" value="DAO"/>
    <property type="match status" value="1"/>
</dbReference>
<evidence type="ECO:0000256" key="5">
    <source>
        <dbReference type="ARBA" id="ARBA00023002"/>
    </source>
</evidence>
<dbReference type="Gene3D" id="3.30.9.10">
    <property type="entry name" value="D-Amino Acid Oxidase, subunit A, domain 2"/>
    <property type="match status" value="1"/>
</dbReference>
<dbReference type="SUPFAM" id="SSF51905">
    <property type="entry name" value="FAD/NAD(P)-binding domain"/>
    <property type="match status" value="1"/>
</dbReference>
<reference evidence="8" key="1">
    <citation type="journal article" date="2019" name="Int. J. Syst. Evol. Microbiol.">
        <title>The Global Catalogue of Microorganisms (GCM) 10K type strain sequencing project: providing services to taxonomists for standard genome sequencing and annotation.</title>
        <authorList>
            <consortium name="The Broad Institute Genomics Platform"/>
            <consortium name="The Broad Institute Genome Sequencing Center for Infectious Disease"/>
            <person name="Wu L."/>
            <person name="Ma J."/>
        </authorList>
    </citation>
    <scope>NUCLEOTIDE SEQUENCE [LARGE SCALE GENOMIC DNA]</scope>
    <source>
        <strain evidence="8">JCM 18720</strain>
    </source>
</reference>
<name>A0ABP9RYL3_9GAMM</name>
<gene>
    <name evidence="7" type="ORF">GCM10025772_09200</name>
</gene>
<dbReference type="Gene3D" id="1.10.8.870">
    <property type="entry name" value="Alpha-glycerophosphate oxidase, cap domain"/>
    <property type="match status" value="1"/>
</dbReference>
<evidence type="ECO:0000256" key="1">
    <source>
        <dbReference type="ARBA" id="ARBA00001974"/>
    </source>
</evidence>
<comment type="similarity">
    <text evidence="2">Belongs to the FAD-dependent glycerol-3-phosphate dehydrogenase family.</text>
</comment>
<evidence type="ECO:0000313" key="7">
    <source>
        <dbReference type="EMBL" id="GAA5188677.1"/>
    </source>
</evidence>
<evidence type="ECO:0000313" key="8">
    <source>
        <dbReference type="Proteomes" id="UP001501600"/>
    </source>
</evidence>
<dbReference type="PANTHER" id="PTHR11985">
    <property type="entry name" value="GLYCEROL-3-PHOSPHATE DEHYDROGENASE"/>
    <property type="match status" value="1"/>
</dbReference>
<feature type="domain" description="FAD dependent oxidoreductase" evidence="6">
    <location>
        <begin position="34"/>
        <end position="352"/>
    </location>
</feature>
<dbReference type="InterPro" id="IPR000447">
    <property type="entry name" value="G3P_DH_FAD-dep"/>
</dbReference>
<keyword evidence="5" id="KW-0560">Oxidoreductase</keyword>
<dbReference type="InterPro" id="IPR036188">
    <property type="entry name" value="FAD/NAD-bd_sf"/>
</dbReference>
<dbReference type="Gene3D" id="3.50.50.60">
    <property type="entry name" value="FAD/NAD(P)-binding domain"/>
    <property type="match status" value="1"/>
</dbReference>
<keyword evidence="8" id="KW-1185">Reference proteome</keyword>
<evidence type="ECO:0000256" key="2">
    <source>
        <dbReference type="ARBA" id="ARBA00007330"/>
    </source>
</evidence>
<dbReference type="InterPro" id="IPR038299">
    <property type="entry name" value="DAO_C_sf"/>
</dbReference>
<comment type="caution">
    <text evidence="7">The sequence shown here is derived from an EMBL/GenBank/DDBJ whole genome shotgun (WGS) entry which is preliminary data.</text>
</comment>
<dbReference type="Proteomes" id="UP001501600">
    <property type="component" value="Unassembled WGS sequence"/>
</dbReference>